<reference evidence="2" key="2">
    <citation type="submission" date="2020-05" db="UniProtKB">
        <authorList>
            <consortium name="EnsemblMetazoa"/>
        </authorList>
    </citation>
    <scope>IDENTIFICATION</scope>
    <source>
        <strain evidence="2">A-37</strain>
    </source>
</reference>
<dbReference type="InterPro" id="IPR048334">
    <property type="entry name" value="Pellino_FHA"/>
</dbReference>
<dbReference type="GO" id="GO:0061630">
    <property type="term" value="F:ubiquitin protein ligase activity"/>
    <property type="evidence" value="ECO:0007669"/>
    <property type="project" value="InterPro"/>
</dbReference>
<feature type="domain" description="Pellino FHA" evidence="1">
    <location>
        <begin position="32"/>
        <end position="110"/>
    </location>
</feature>
<dbReference type="AlphaFoldDB" id="A0A182MW51"/>
<dbReference type="Pfam" id="PF04710">
    <property type="entry name" value="Pellino_FHA"/>
    <property type="match status" value="1"/>
</dbReference>
<name>A0A182MW51_9DIPT</name>
<evidence type="ECO:0000313" key="3">
    <source>
        <dbReference type="Proteomes" id="UP000075883"/>
    </source>
</evidence>
<dbReference type="PANTHER" id="PTHR12098:SF2">
    <property type="entry name" value="PROTEIN PELLINO"/>
    <property type="match status" value="1"/>
</dbReference>
<proteinExistence type="predicted"/>
<protein>
    <recommendedName>
        <fullName evidence="1">Pellino FHA domain-containing protein</fullName>
    </recommendedName>
</protein>
<organism evidence="2 3">
    <name type="scientific">Anopheles culicifacies</name>
    <dbReference type="NCBI Taxonomy" id="139723"/>
    <lineage>
        <taxon>Eukaryota</taxon>
        <taxon>Metazoa</taxon>
        <taxon>Ecdysozoa</taxon>
        <taxon>Arthropoda</taxon>
        <taxon>Hexapoda</taxon>
        <taxon>Insecta</taxon>
        <taxon>Pterygota</taxon>
        <taxon>Neoptera</taxon>
        <taxon>Endopterygota</taxon>
        <taxon>Diptera</taxon>
        <taxon>Nematocera</taxon>
        <taxon>Culicoidea</taxon>
        <taxon>Culicidae</taxon>
        <taxon>Anophelinae</taxon>
        <taxon>Anopheles</taxon>
        <taxon>culicifacies species complex</taxon>
    </lineage>
</organism>
<dbReference type="InterPro" id="IPR006800">
    <property type="entry name" value="Pellino_fam"/>
</dbReference>
<accession>A0A182MW51</accession>
<reference evidence="3" key="1">
    <citation type="submission" date="2013-09" db="EMBL/GenBank/DDBJ databases">
        <title>The Genome Sequence of Anopheles culicifacies species A.</title>
        <authorList>
            <consortium name="The Broad Institute Genomics Platform"/>
            <person name="Neafsey D.E."/>
            <person name="Besansky N."/>
            <person name="Howell P."/>
            <person name="Walton C."/>
            <person name="Young S.K."/>
            <person name="Zeng Q."/>
            <person name="Gargeya S."/>
            <person name="Fitzgerald M."/>
            <person name="Haas B."/>
            <person name="Abouelleil A."/>
            <person name="Allen A.W."/>
            <person name="Alvarado L."/>
            <person name="Arachchi H.M."/>
            <person name="Berlin A.M."/>
            <person name="Chapman S.B."/>
            <person name="Gainer-Dewar J."/>
            <person name="Goldberg J."/>
            <person name="Griggs A."/>
            <person name="Gujja S."/>
            <person name="Hansen M."/>
            <person name="Howarth C."/>
            <person name="Imamovic A."/>
            <person name="Ireland A."/>
            <person name="Larimer J."/>
            <person name="McCowan C."/>
            <person name="Murphy C."/>
            <person name="Pearson M."/>
            <person name="Poon T.W."/>
            <person name="Priest M."/>
            <person name="Roberts A."/>
            <person name="Saif S."/>
            <person name="Shea T."/>
            <person name="Sisk P."/>
            <person name="Sykes S."/>
            <person name="Wortman J."/>
            <person name="Nusbaum C."/>
            <person name="Birren B."/>
        </authorList>
    </citation>
    <scope>NUCLEOTIDE SEQUENCE [LARGE SCALE GENOMIC DNA]</scope>
    <source>
        <strain evidence="3">A-37</strain>
    </source>
</reference>
<keyword evidence="3" id="KW-1185">Reference proteome</keyword>
<dbReference type="PANTHER" id="PTHR12098">
    <property type="entry name" value="E3 UBIQUITIN-PROTEIN LIGASE PELLINO-RELATED"/>
    <property type="match status" value="1"/>
</dbReference>
<sequence length="159" mass="18019">MILANEVVNPHHHGPGFSAGVAHINLNSESAAYNGFLPQGDRGRRRSKFVLYKRVESNGVKRSKHYIVQSPQSSQAILDAKQHSISYTLSRNQAVIVEYKEDPDTDMFQVSCLFIGNLHQEILTTLLDYFVQQHYEMMLLLCISWSTKLLHLASSYALP</sequence>
<dbReference type="STRING" id="139723.A0A182MW51"/>
<dbReference type="EnsemblMetazoa" id="ACUA027716-RA">
    <property type="protein sequence ID" value="ACUA027716-PA"/>
    <property type="gene ID" value="ACUA027716"/>
</dbReference>
<dbReference type="GO" id="GO:0008592">
    <property type="term" value="P:regulation of Toll signaling pathway"/>
    <property type="evidence" value="ECO:0007669"/>
    <property type="project" value="InterPro"/>
</dbReference>
<dbReference type="Proteomes" id="UP000075883">
    <property type="component" value="Unassembled WGS sequence"/>
</dbReference>
<evidence type="ECO:0000259" key="1">
    <source>
        <dbReference type="Pfam" id="PF04710"/>
    </source>
</evidence>
<dbReference type="VEuPathDB" id="VectorBase:ACUA027716"/>
<dbReference type="GO" id="GO:0000209">
    <property type="term" value="P:protein polyubiquitination"/>
    <property type="evidence" value="ECO:0007669"/>
    <property type="project" value="InterPro"/>
</dbReference>
<dbReference type="EMBL" id="AXCM01014953">
    <property type="status" value="NOT_ANNOTATED_CDS"/>
    <property type="molecule type" value="Genomic_DNA"/>
</dbReference>
<evidence type="ECO:0000313" key="2">
    <source>
        <dbReference type="EnsemblMetazoa" id="ACUA027716-PA"/>
    </source>
</evidence>